<proteinExistence type="predicted"/>
<gene>
    <name evidence="1" type="ORF">METZ01_LOCUS2000</name>
</gene>
<dbReference type="Pfam" id="PF05258">
    <property type="entry name" value="DciA"/>
    <property type="match status" value="1"/>
</dbReference>
<accession>A0A381N3H7</accession>
<sequence length="84" mass="9262">MGSPQIDSVATLMDRWPEVVGDRLSERIRAVAVRGSELLVSVDDPAWASQISWLEAQLLERIAGIVGPGRITAVRVRVEPRREA</sequence>
<evidence type="ECO:0000313" key="1">
    <source>
        <dbReference type="EMBL" id="SUZ49146.1"/>
    </source>
</evidence>
<name>A0A381N3H7_9ZZZZ</name>
<evidence type="ECO:0008006" key="2">
    <source>
        <dbReference type="Google" id="ProtNLM"/>
    </source>
</evidence>
<dbReference type="AlphaFoldDB" id="A0A381N3H7"/>
<organism evidence="1">
    <name type="scientific">marine metagenome</name>
    <dbReference type="NCBI Taxonomy" id="408172"/>
    <lineage>
        <taxon>unclassified sequences</taxon>
        <taxon>metagenomes</taxon>
        <taxon>ecological metagenomes</taxon>
    </lineage>
</organism>
<protein>
    <recommendedName>
        <fullName evidence="2">DUF721 domain-containing protein</fullName>
    </recommendedName>
</protein>
<dbReference type="PANTHER" id="PTHR36456">
    <property type="entry name" value="UPF0232 PROTEIN SCO3875"/>
    <property type="match status" value="1"/>
</dbReference>
<dbReference type="InterPro" id="IPR007922">
    <property type="entry name" value="DciA-like"/>
</dbReference>
<dbReference type="EMBL" id="UINC01000105">
    <property type="protein sequence ID" value="SUZ49146.1"/>
    <property type="molecule type" value="Genomic_DNA"/>
</dbReference>
<reference evidence="1" key="1">
    <citation type="submission" date="2018-05" db="EMBL/GenBank/DDBJ databases">
        <authorList>
            <person name="Lanie J.A."/>
            <person name="Ng W.-L."/>
            <person name="Kazmierczak K.M."/>
            <person name="Andrzejewski T.M."/>
            <person name="Davidsen T.M."/>
            <person name="Wayne K.J."/>
            <person name="Tettelin H."/>
            <person name="Glass J.I."/>
            <person name="Rusch D."/>
            <person name="Podicherti R."/>
            <person name="Tsui H.-C.T."/>
            <person name="Winkler M.E."/>
        </authorList>
    </citation>
    <scope>NUCLEOTIDE SEQUENCE</scope>
</reference>
<dbReference type="PANTHER" id="PTHR36456:SF1">
    <property type="entry name" value="UPF0232 PROTEIN SCO3875"/>
    <property type="match status" value="1"/>
</dbReference>